<gene>
    <name evidence="2" type="ORF">PIB30_098031</name>
</gene>
<dbReference type="EMBL" id="JASCZI010213914">
    <property type="protein sequence ID" value="MED6201733.1"/>
    <property type="molecule type" value="Genomic_DNA"/>
</dbReference>
<accession>A0ABU6XY27</accession>
<evidence type="ECO:0000256" key="1">
    <source>
        <dbReference type="SAM" id="MobiDB-lite"/>
    </source>
</evidence>
<feature type="compositionally biased region" description="Polar residues" evidence="1">
    <location>
        <begin position="13"/>
        <end position="33"/>
    </location>
</feature>
<dbReference type="Proteomes" id="UP001341840">
    <property type="component" value="Unassembled WGS sequence"/>
</dbReference>
<evidence type="ECO:0000313" key="2">
    <source>
        <dbReference type="EMBL" id="MED6201733.1"/>
    </source>
</evidence>
<feature type="region of interest" description="Disordered" evidence="1">
    <location>
        <begin position="1"/>
        <end position="33"/>
    </location>
</feature>
<sequence>MLKSLFPGGTATAKLNQPTKQVTSLSLSHNTPPSTSFRSFLASLSNKQLNTLYNSIIIATHVSTQNLLTGQLSTLQSKSALHALPPKPLSLTLIPTITGYTPLLTPSN</sequence>
<name>A0ABU6XY27_9FABA</name>
<reference evidence="2 3" key="1">
    <citation type="journal article" date="2023" name="Plants (Basel)">
        <title>Bridging the Gap: Combining Genomics and Transcriptomics Approaches to Understand Stylosanthes scabra, an Orphan Legume from the Brazilian Caatinga.</title>
        <authorList>
            <person name="Ferreira-Neto J.R.C."/>
            <person name="da Silva M.D."/>
            <person name="Binneck E."/>
            <person name="de Melo N.F."/>
            <person name="da Silva R.H."/>
            <person name="de Melo A.L.T.M."/>
            <person name="Pandolfi V."/>
            <person name="Bustamante F.O."/>
            <person name="Brasileiro-Vidal A.C."/>
            <person name="Benko-Iseppon A.M."/>
        </authorList>
    </citation>
    <scope>NUCLEOTIDE SEQUENCE [LARGE SCALE GENOMIC DNA]</scope>
    <source>
        <tissue evidence="2">Leaves</tissue>
    </source>
</reference>
<protein>
    <submittedName>
        <fullName evidence="2">Uncharacterized protein</fullName>
    </submittedName>
</protein>
<evidence type="ECO:0000313" key="3">
    <source>
        <dbReference type="Proteomes" id="UP001341840"/>
    </source>
</evidence>
<proteinExistence type="predicted"/>
<comment type="caution">
    <text evidence="2">The sequence shown here is derived from an EMBL/GenBank/DDBJ whole genome shotgun (WGS) entry which is preliminary data.</text>
</comment>
<organism evidence="2 3">
    <name type="scientific">Stylosanthes scabra</name>
    <dbReference type="NCBI Taxonomy" id="79078"/>
    <lineage>
        <taxon>Eukaryota</taxon>
        <taxon>Viridiplantae</taxon>
        <taxon>Streptophyta</taxon>
        <taxon>Embryophyta</taxon>
        <taxon>Tracheophyta</taxon>
        <taxon>Spermatophyta</taxon>
        <taxon>Magnoliopsida</taxon>
        <taxon>eudicotyledons</taxon>
        <taxon>Gunneridae</taxon>
        <taxon>Pentapetalae</taxon>
        <taxon>rosids</taxon>
        <taxon>fabids</taxon>
        <taxon>Fabales</taxon>
        <taxon>Fabaceae</taxon>
        <taxon>Papilionoideae</taxon>
        <taxon>50 kb inversion clade</taxon>
        <taxon>dalbergioids sensu lato</taxon>
        <taxon>Dalbergieae</taxon>
        <taxon>Pterocarpus clade</taxon>
        <taxon>Stylosanthes</taxon>
    </lineage>
</organism>
<keyword evidence="3" id="KW-1185">Reference proteome</keyword>